<keyword evidence="2" id="KW-1185">Reference proteome</keyword>
<proteinExistence type="predicted"/>
<protein>
    <submittedName>
        <fullName evidence="1">Uncharacterized protein</fullName>
    </submittedName>
</protein>
<gene>
    <name evidence="1" type="ORF">ACFP3J_03120</name>
</gene>
<evidence type="ECO:0000313" key="2">
    <source>
        <dbReference type="Proteomes" id="UP001596065"/>
    </source>
</evidence>
<evidence type="ECO:0000313" key="1">
    <source>
        <dbReference type="EMBL" id="MFC5654484.1"/>
    </source>
</evidence>
<dbReference type="EMBL" id="JBHSOE010000003">
    <property type="protein sequence ID" value="MFC5654484.1"/>
    <property type="molecule type" value="Genomic_DNA"/>
</dbReference>
<dbReference type="Proteomes" id="UP001596065">
    <property type="component" value="Unassembled WGS sequence"/>
</dbReference>
<sequence>MTTQIPAEVPTAEFELIRLLKSTPASDRWSICERLEKQLGDRAKAHRLFERAGAEVMHGEACERLRRNLRTALEAATAELRKAEGLVVELCGPSVYDVEYAEGVAGDDLLHLISTAHRSARIASTLQKAIG</sequence>
<organism evidence="1 2">
    <name type="scientific">Streptomyces nogalater</name>
    <dbReference type="NCBI Taxonomy" id="38314"/>
    <lineage>
        <taxon>Bacteria</taxon>
        <taxon>Bacillati</taxon>
        <taxon>Actinomycetota</taxon>
        <taxon>Actinomycetes</taxon>
        <taxon>Kitasatosporales</taxon>
        <taxon>Streptomycetaceae</taxon>
        <taxon>Streptomyces</taxon>
    </lineage>
</organism>
<dbReference type="RefSeq" id="WP_344347253.1">
    <property type="nucleotide sequence ID" value="NZ_BAAASM010000009.1"/>
</dbReference>
<comment type="caution">
    <text evidence="1">The sequence shown here is derived from an EMBL/GenBank/DDBJ whole genome shotgun (WGS) entry which is preliminary data.</text>
</comment>
<accession>A0ABW0WCJ0</accession>
<name>A0ABW0WCJ0_STRNO</name>
<reference evidence="2" key="1">
    <citation type="journal article" date="2019" name="Int. J. Syst. Evol. Microbiol.">
        <title>The Global Catalogue of Microorganisms (GCM) 10K type strain sequencing project: providing services to taxonomists for standard genome sequencing and annotation.</title>
        <authorList>
            <consortium name="The Broad Institute Genomics Platform"/>
            <consortium name="The Broad Institute Genome Sequencing Center for Infectious Disease"/>
            <person name="Wu L."/>
            <person name="Ma J."/>
        </authorList>
    </citation>
    <scope>NUCLEOTIDE SEQUENCE [LARGE SCALE GENOMIC DNA]</scope>
    <source>
        <strain evidence="2">KCTC 5701</strain>
    </source>
</reference>